<protein>
    <submittedName>
        <fullName evidence="1">Uncharacterized protein</fullName>
    </submittedName>
</protein>
<accession>A0A131Y773</accession>
<dbReference type="EMBL" id="GEFM01001458">
    <property type="protein sequence ID" value="JAP74338.1"/>
    <property type="molecule type" value="mRNA"/>
</dbReference>
<sequence>MPIKPTVESFFFTLHCGVLPVKAWLEEKGIYVPWTVNCLLCKKPETVEHVFIDAVFYWDILQRTLKKDLPITSQGIRFLSVENDDGIPYDMFMVLGLHSIWTTRMAVRHADVNVRSVRGNFIESVAYMREVYRTLPVPPDWMPLLDELMSMKRF</sequence>
<evidence type="ECO:0000313" key="1">
    <source>
        <dbReference type="EMBL" id="JAP74338.1"/>
    </source>
</evidence>
<organism evidence="1">
    <name type="scientific">Ixodes ricinus</name>
    <name type="common">Common tick</name>
    <name type="synonym">Acarus ricinus</name>
    <dbReference type="NCBI Taxonomy" id="34613"/>
    <lineage>
        <taxon>Eukaryota</taxon>
        <taxon>Metazoa</taxon>
        <taxon>Ecdysozoa</taxon>
        <taxon>Arthropoda</taxon>
        <taxon>Chelicerata</taxon>
        <taxon>Arachnida</taxon>
        <taxon>Acari</taxon>
        <taxon>Parasitiformes</taxon>
        <taxon>Ixodida</taxon>
        <taxon>Ixodoidea</taxon>
        <taxon>Ixodidae</taxon>
        <taxon>Ixodinae</taxon>
        <taxon>Ixodes</taxon>
    </lineage>
</organism>
<name>A0A131Y773_IXORI</name>
<reference evidence="1" key="1">
    <citation type="submission" date="2016-02" db="EMBL/GenBank/DDBJ databases">
        <title>RNAseq analyses of the midgut from blood- or serum-fed Ixodes ricinus ticks.</title>
        <authorList>
            <person name="Perner J."/>
            <person name="Provaznik J."/>
            <person name="Schrenkova J."/>
            <person name="Urbanova V."/>
            <person name="Ribeiro J.M."/>
            <person name="Kopacek P."/>
        </authorList>
    </citation>
    <scope>NUCLEOTIDE SEQUENCE</scope>
    <source>
        <tissue evidence="1">Gut</tissue>
    </source>
</reference>
<proteinExistence type="evidence at transcript level"/>
<dbReference type="AlphaFoldDB" id="A0A131Y773"/>